<protein>
    <submittedName>
        <fullName evidence="1">Uncharacterized protein</fullName>
    </submittedName>
</protein>
<proteinExistence type="predicted"/>
<sequence>MPLPPQAPDKLPSLEHHGTLIEVISHYGYSIPDKGPAPASRMLYGARDQKGERHWRGTKSEIVSLIDRNFSTPSLFPSGI</sequence>
<reference evidence="1" key="1">
    <citation type="submission" date="2020-05" db="EMBL/GenBank/DDBJ databases">
        <authorList>
            <person name="Chiriac C."/>
            <person name="Salcher M."/>
            <person name="Ghai R."/>
            <person name="Kavagutti S V."/>
        </authorList>
    </citation>
    <scope>NUCLEOTIDE SEQUENCE</scope>
</reference>
<accession>A0A6J7WZJ5</accession>
<gene>
    <name evidence="1" type="ORF">UFOVP383_44</name>
</gene>
<organism evidence="1">
    <name type="scientific">uncultured Caudovirales phage</name>
    <dbReference type="NCBI Taxonomy" id="2100421"/>
    <lineage>
        <taxon>Viruses</taxon>
        <taxon>Duplodnaviria</taxon>
        <taxon>Heunggongvirae</taxon>
        <taxon>Uroviricota</taxon>
        <taxon>Caudoviricetes</taxon>
        <taxon>Peduoviridae</taxon>
        <taxon>Maltschvirus</taxon>
        <taxon>Maltschvirus maltsch</taxon>
    </lineage>
</organism>
<name>A0A6J7WZJ5_9CAUD</name>
<dbReference type="EMBL" id="LR798321">
    <property type="protein sequence ID" value="CAB5223436.1"/>
    <property type="molecule type" value="Genomic_DNA"/>
</dbReference>
<evidence type="ECO:0000313" key="1">
    <source>
        <dbReference type="EMBL" id="CAB5223436.1"/>
    </source>
</evidence>